<comment type="similarity">
    <text evidence="1">Belongs to the DsrF/TusC family.</text>
</comment>
<dbReference type="Gene3D" id="3.40.1260.10">
    <property type="entry name" value="DsrEFH-like"/>
    <property type="match status" value="1"/>
</dbReference>
<dbReference type="PANTHER" id="PTHR38780:SF1">
    <property type="entry name" value="PROTEIN TUSC"/>
    <property type="match status" value="1"/>
</dbReference>
<evidence type="ECO:0000313" key="3">
    <source>
        <dbReference type="Proteomes" id="UP000565262"/>
    </source>
</evidence>
<proteinExistence type="inferred from homology"/>
<dbReference type="NCBIfam" id="TIGR03010">
    <property type="entry name" value="sulf_tusC_dsrF"/>
    <property type="match status" value="1"/>
</dbReference>
<sequence length="118" mass="13016">MSDILIIFRKPPAGTSWAREAMDLALVGAAFGQQVSLLFMGDGVFQLTQNQQPDVIGQKGTQAMMQALPMYDIDQVFVHQDSMDTRGMSPDNLNISCQAIDSKALPGLLQQHKQVFNF</sequence>
<dbReference type="NCBIfam" id="NF001238">
    <property type="entry name" value="PRK00211.1"/>
    <property type="match status" value="1"/>
</dbReference>
<evidence type="ECO:0000256" key="1">
    <source>
        <dbReference type="ARBA" id="ARBA00005996"/>
    </source>
</evidence>
<keyword evidence="3" id="KW-1185">Reference proteome</keyword>
<reference evidence="2 3" key="1">
    <citation type="submission" date="2020-08" db="EMBL/GenBank/DDBJ databases">
        <title>Oceanospirillum sp. nov. isolated from marine sediment.</title>
        <authorList>
            <person name="Ji X."/>
        </authorList>
    </citation>
    <scope>NUCLEOTIDE SEQUENCE [LARGE SCALE GENOMIC DNA]</scope>
    <source>
        <strain evidence="2 3">D5</strain>
    </source>
</reference>
<name>A0A839IU39_9GAMM</name>
<dbReference type="GO" id="GO:0016740">
    <property type="term" value="F:transferase activity"/>
    <property type="evidence" value="ECO:0007669"/>
    <property type="project" value="UniProtKB-KW"/>
</dbReference>
<protein>
    <submittedName>
        <fullName evidence="2">Sulfurtransferase complex subunit TusC</fullName>
    </submittedName>
</protein>
<dbReference type="RefSeq" id="WP_182809927.1">
    <property type="nucleotide sequence ID" value="NZ_JACJFM010000024.1"/>
</dbReference>
<keyword evidence="2" id="KW-0808">Transferase</keyword>
<dbReference type="InterPro" id="IPR027396">
    <property type="entry name" value="DsrEFH-like"/>
</dbReference>
<comment type="caution">
    <text evidence="2">The sequence shown here is derived from an EMBL/GenBank/DDBJ whole genome shotgun (WGS) entry which is preliminary data.</text>
</comment>
<dbReference type="InterPro" id="IPR017462">
    <property type="entry name" value="Sulphur_relay_TusC/DsrF"/>
</dbReference>
<dbReference type="Proteomes" id="UP000565262">
    <property type="component" value="Unassembled WGS sequence"/>
</dbReference>
<dbReference type="InterPro" id="IPR003787">
    <property type="entry name" value="Sulphur_relay_DsrE/F-like"/>
</dbReference>
<dbReference type="AlphaFoldDB" id="A0A839IU39"/>
<dbReference type="PANTHER" id="PTHR38780">
    <property type="entry name" value="PROTEIN TUSC"/>
    <property type="match status" value="1"/>
</dbReference>
<dbReference type="SUPFAM" id="SSF75169">
    <property type="entry name" value="DsrEFH-like"/>
    <property type="match status" value="1"/>
</dbReference>
<gene>
    <name evidence="2" type="primary">tusC</name>
    <name evidence="2" type="ORF">H4O21_16245</name>
</gene>
<accession>A0A839IU39</accession>
<evidence type="ECO:0000313" key="2">
    <source>
        <dbReference type="EMBL" id="MBB1488154.1"/>
    </source>
</evidence>
<dbReference type="EMBL" id="JACJFM010000024">
    <property type="protein sequence ID" value="MBB1488154.1"/>
    <property type="molecule type" value="Genomic_DNA"/>
</dbReference>
<organism evidence="2 3">
    <name type="scientific">Oceanospirillum sediminis</name>
    <dbReference type="NCBI Taxonomy" id="2760088"/>
    <lineage>
        <taxon>Bacteria</taxon>
        <taxon>Pseudomonadati</taxon>
        <taxon>Pseudomonadota</taxon>
        <taxon>Gammaproteobacteria</taxon>
        <taxon>Oceanospirillales</taxon>
        <taxon>Oceanospirillaceae</taxon>
        <taxon>Oceanospirillum</taxon>
    </lineage>
</organism>
<dbReference type="Pfam" id="PF02635">
    <property type="entry name" value="DsrE"/>
    <property type="match status" value="1"/>
</dbReference>